<keyword evidence="3" id="KW-1185">Reference proteome</keyword>
<sequence length="248" mass="26808">MVLSGMLLRSISTFASGTGVKEKPMEKETADLKWKEELSHPQRSCVSTGSGSADHSLPNATAKETEDPDMLDYDFILSNNMQQQKQEALSSISQNIPPSPGSFSYQLPSPQVTHHSLSHRTTMPQLATLHYNSLCPYSVKSLLLQEAACQRSPNPNEGTAPGLGKGLPPTHVTTQAVEKLTPRVLTSRHTSEHTQERSLITVTGMDVAGSLPVLMSSHVTTGNTLVIVLFSVRNVTGHSHGQTTLLCI</sequence>
<protein>
    <submittedName>
        <fullName evidence="2">Uncharacterized protein</fullName>
    </submittedName>
</protein>
<feature type="region of interest" description="Disordered" evidence="1">
    <location>
        <begin position="150"/>
        <end position="170"/>
    </location>
</feature>
<reference evidence="2" key="1">
    <citation type="submission" date="2021-01" db="EMBL/GenBank/DDBJ databases">
        <authorList>
            <person name="Zahm M."/>
            <person name="Roques C."/>
            <person name="Cabau C."/>
            <person name="Klopp C."/>
            <person name="Donnadieu C."/>
            <person name="Jouanno E."/>
            <person name="Lampietro C."/>
            <person name="Louis A."/>
            <person name="Herpin A."/>
            <person name="Echchiki A."/>
            <person name="Berthelot C."/>
            <person name="Parey E."/>
            <person name="Roest-Crollius H."/>
            <person name="Braasch I."/>
            <person name="Postlethwait J."/>
            <person name="Bobe J."/>
            <person name="Montfort J."/>
            <person name="Bouchez O."/>
            <person name="Begum T."/>
            <person name="Mejri S."/>
            <person name="Adams A."/>
            <person name="Chen W.-J."/>
            <person name="Guiguen Y."/>
        </authorList>
    </citation>
    <scope>NUCLEOTIDE SEQUENCE</scope>
    <source>
        <strain evidence="2">YG-15Mar2019-1</strain>
        <tissue evidence="2">Brain</tissue>
    </source>
</reference>
<comment type="caution">
    <text evidence="2">The sequence shown here is derived from an EMBL/GenBank/DDBJ whole genome shotgun (WGS) entry which is preliminary data.</text>
</comment>
<dbReference type="Proteomes" id="UP001046870">
    <property type="component" value="Chromosome 4"/>
</dbReference>
<evidence type="ECO:0000313" key="3">
    <source>
        <dbReference type="Proteomes" id="UP001046870"/>
    </source>
</evidence>
<accession>A0A9D3T9W8</accession>
<name>A0A9D3T9W8_MEGAT</name>
<dbReference type="EMBL" id="JAFDVH010000004">
    <property type="protein sequence ID" value="KAG7481544.1"/>
    <property type="molecule type" value="Genomic_DNA"/>
</dbReference>
<proteinExistence type="predicted"/>
<dbReference type="AlphaFoldDB" id="A0A9D3T9W8"/>
<organism evidence="2 3">
    <name type="scientific">Megalops atlanticus</name>
    <name type="common">Tarpon</name>
    <name type="synonym">Clupea gigantea</name>
    <dbReference type="NCBI Taxonomy" id="7932"/>
    <lineage>
        <taxon>Eukaryota</taxon>
        <taxon>Metazoa</taxon>
        <taxon>Chordata</taxon>
        <taxon>Craniata</taxon>
        <taxon>Vertebrata</taxon>
        <taxon>Euteleostomi</taxon>
        <taxon>Actinopterygii</taxon>
        <taxon>Neopterygii</taxon>
        <taxon>Teleostei</taxon>
        <taxon>Elopiformes</taxon>
        <taxon>Megalopidae</taxon>
        <taxon>Megalops</taxon>
    </lineage>
</organism>
<feature type="compositionally biased region" description="Polar residues" evidence="1">
    <location>
        <begin position="41"/>
        <end position="53"/>
    </location>
</feature>
<feature type="compositionally biased region" description="Basic and acidic residues" evidence="1">
    <location>
        <begin position="20"/>
        <end position="40"/>
    </location>
</feature>
<feature type="region of interest" description="Disordered" evidence="1">
    <location>
        <begin position="17"/>
        <end position="67"/>
    </location>
</feature>
<evidence type="ECO:0000256" key="1">
    <source>
        <dbReference type="SAM" id="MobiDB-lite"/>
    </source>
</evidence>
<evidence type="ECO:0000313" key="2">
    <source>
        <dbReference type="EMBL" id="KAG7481544.1"/>
    </source>
</evidence>
<gene>
    <name evidence="2" type="ORF">MATL_G00068040</name>
</gene>